<name>A0A4Y2ADH4_ARAVE</name>
<protein>
    <submittedName>
        <fullName evidence="2">Uncharacterized protein</fullName>
    </submittedName>
</protein>
<proteinExistence type="predicted"/>
<keyword evidence="1" id="KW-1133">Transmembrane helix</keyword>
<accession>A0A4Y2ADH4</accession>
<keyword evidence="3" id="KW-1185">Reference proteome</keyword>
<evidence type="ECO:0000256" key="1">
    <source>
        <dbReference type="SAM" id="Phobius"/>
    </source>
</evidence>
<organism evidence="2 3">
    <name type="scientific">Araneus ventricosus</name>
    <name type="common">Orbweaver spider</name>
    <name type="synonym">Epeira ventricosa</name>
    <dbReference type="NCBI Taxonomy" id="182803"/>
    <lineage>
        <taxon>Eukaryota</taxon>
        <taxon>Metazoa</taxon>
        <taxon>Ecdysozoa</taxon>
        <taxon>Arthropoda</taxon>
        <taxon>Chelicerata</taxon>
        <taxon>Arachnida</taxon>
        <taxon>Araneae</taxon>
        <taxon>Araneomorphae</taxon>
        <taxon>Entelegynae</taxon>
        <taxon>Araneoidea</taxon>
        <taxon>Araneidae</taxon>
        <taxon>Araneus</taxon>
    </lineage>
</organism>
<sequence>MVRQYIGYQQETSITCRVCPSRIPKIETSVGQYALATIPVESLRVRNKQQMGLKFPMYNHVSTHATHASLTLQWKWVKYVFRLYVLTVFVFIELCWYVEVCGHVDDV</sequence>
<dbReference type="EMBL" id="BGPR01000011">
    <property type="protein sequence ID" value="GBL77024.1"/>
    <property type="molecule type" value="Genomic_DNA"/>
</dbReference>
<evidence type="ECO:0000313" key="3">
    <source>
        <dbReference type="Proteomes" id="UP000499080"/>
    </source>
</evidence>
<gene>
    <name evidence="2" type="ORF">AVEN_12676_1</name>
</gene>
<reference evidence="2 3" key="1">
    <citation type="journal article" date="2019" name="Sci. Rep.">
        <title>Orb-weaving spider Araneus ventricosus genome elucidates the spidroin gene catalogue.</title>
        <authorList>
            <person name="Kono N."/>
            <person name="Nakamura H."/>
            <person name="Ohtoshi R."/>
            <person name="Moran D.A.P."/>
            <person name="Shinohara A."/>
            <person name="Yoshida Y."/>
            <person name="Fujiwara M."/>
            <person name="Mori M."/>
            <person name="Tomita M."/>
            <person name="Arakawa K."/>
        </authorList>
    </citation>
    <scope>NUCLEOTIDE SEQUENCE [LARGE SCALE GENOMIC DNA]</scope>
</reference>
<feature type="transmembrane region" description="Helical" evidence="1">
    <location>
        <begin position="79"/>
        <end position="99"/>
    </location>
</feature>
<dbReference type="AlphaFoldDB" id="A0A4Y2ADH4"/>
<comment type="caution">
    <text evidence="2">The sequence shown here is derived from an EMBL/GenBank/DDBJ whole genome shotgun (WGS) entry which is preliminary data.</text>
</comment>
<keyword evidence="1" id="KW-0472">Membrane</keyword>
<evidence type="ECO:0000313" key="2">
    <source>
        <dbReference type="EMBL" id="GBL77024.1"/>
    </source>
</evidence>
<keyword evidence="1" id="KW-0812">Transmembrane</keyword>
<dbReference type="Proteomes" id="UP000499080">
    <property type="component" value="Unassembled WGS sequence"/>
</dbReference>